<evidence type="ECO:0000313" key="1">
    <source>
        <dbReference type="EMBL" id="KAH8016313.1"/>
    </source>
</evidence>
<evidence type="ECO:0000313" key="2">
    <source>
        <dbReference type="Proteomes" id="UP000827872"/>
    </source>
</evidence>
<keyword evidence="2" id="KW-1185">Reference proteome</keyword>
<comment type="caution">
    <text evidence="1">The sequence shown here is derived from an EMBL/GenBank/DDBJ whole genome shotgun (WGS) entry which is preliminary data.</text>
</comment>
<accession>A0ACB8G9P4</accession>
<organism evidence="1 2">
    <name type="scientific">Sphaerodactylus townsendi</name>
    <dbReference type="NCBI Taxonomy" id="933632"/>
    <lineage>
        <taxon>Eukaryota</taxon>
        <taxon>Metazoa</taxon>
        <taxon>Chordata</taxon>
        <taxon>Craniata</taxon>
        <taxon>Vertebrata</taxon>
        <taxon>Euteleostomi</taxon>
        <taxon>Lepidosauria</taxon>
        <taxon>Squamata</taxon>
        <taxon>Bifurcata</taxon>
        <taxon>Gekkota</taxon>
        <taxon>Sphaerodactylidae</taxon>
        <taxon>Sphaerodactylus</taxon>
    </lineage>
</organism>
<gene>
    <name evidence="1" type="ORF">K3G42_016369</name>
</gene>
<dbReference type="EMBL" id="CM037614">
    <property type="protein sequence ID" value="KAH8016313.1"/>
    <property type="molecule type" value="Genomic_DNA"/>
</dbReference>
<name>A0ACB8G9P4_9SAUR</name>
<sequence length="189" mass="21373">MPVHGGNEENIFNKLVNKNILQVVWAPEVLPDGVRFFRVSPDGEEGYPGELKVWVTYTLNNEELTINYKAESSKTTPISLTNHAYFNLAGQGSPNIYDHEFTIEADFYLPVDETQIPTGEVASVQDTAFDLRDPVVLGNHLEKFQLSGFDHNFCLKQAKEPQFCARLSVQSYAELLQLVLMDLDWSNFA</sequence>
<reference evidence="1" key="1">
    <citation type="submission" date="2021-08" db="EMBL/GenBank/DDBJ databases">
        <title>The first chromosome-level gecko genome reveals the dynamic sex chromosomes of Neotropical dwarf geckos (Sphaerodactylidae: Sphaerodactylus).</title>
        <authorList>
            <person name="Pinto B.J."/>
            <person name="Keating S.E."/>
            <person name="Gamble T."/>
        </authorList>
    </citation>
    <scope>NUCLEOTIDE SEQUENCE</scope>
    <source>
        <strain evidence="1">TG3544</strain>
    </source>
</reference>
<proteinExistence type="predicted"/>
<protein>
    <submittedName>
        <fullName evidence="1">Uncharacterized protein</fullName>
    </submittedName>
</protein>
<dbReference type="Proteomes" id="UP000827872">
    <property type="component" value="Linkage Group LG01"/>
</dbReference>